<proteinExistence type="predicted"/>
<reference evidence="1" key="1">
    <citation type="submission" date="2020-10" db="EMBL/GenBank/DDBJ databases">
        <title>Unveiling of a novel bifunctional photoreceptor, Dualchrome1, isolated from a cosmopolitan green alga.</title>
        <authorList>
            <person name="Suzuki S."/>
            <person name="Kawachi M."/>
        </authorList>
    </citation>
    <scope>NUCLEOTIDE SEQUENCE</scope>
    <source>
        <strain evidence="1">NIES 2893</strain>
    </source>
</reference>
<evidence type="ECO:0000313" key="2">
    <source>
        <dbReference type="Proteomes" id="UP000660262"/>
    </source>
</evidence>
<dbReference type="GO" id="GO:0005829">
    <property type="term" value="C:cytosol"/>
    <property type="evidence" value="ECO:0007669"/>
    <property type="project" value="TreeGrafter"/>
</dbReference>
<dbReference type="Gene3D" id="3.40.50.450">
    <property type="match status" value="1"/>
</dbReference>
<evidence type="ECO:0008006" key="3">
    <source>
        <dbReference type="Google" id="ProtNLM"/>
    </source>
</evidence>
<name>A0A830HCB3_9CHLO</name>
<gene>
    <name evidence="1" type="ORF">PPROV_000375800</name>
</gene>
<dbReference type="AlphaFoldDB" id="A0A830HCB3"/>
<evidence type="ECO:0000313" key="1">
    <source>
        <dbReference type="EMBL" id="GHP05006.1"/>
    </source>
</evidence>
<sequence length="283" mass="30896">MLPKTTLMRLVRNSWCATATRGKFRHIRHIRSYSSAAAAAAGTGGDVEDKVVRASPSAIKGEVDVCYDLVQRQGRGFVYLGSSRAAPSSSHYQLTRDLARQIHTLYPSSTCWSGAGPGLMEACTLGARDAGARVAGLKIYWGEALEDDDAVSKTTHPYLTHEEHAVLYFFSARKHGLVDAGVRAQETDRTAFIALPGGVGTLDELLEVLVLRQLKRVDAPRGTEHPLPPALVMNYDGVYDGLLQFLQEDARRFGYVSEGELDEHLLVCATNEEAVNAIKAFYA</sequence>
<dbReference type="InterPro" id="IPR052341">
    <property type="entry name" value="LOG_family_nucleotidases"/>
</dbReference>
<dbReference type="EMBL" id="BNJQ01000009">
    <property type="protein sequence ID" value="GHP05006.1"/>
    <property type="molecule type" value="Genomic_DNA"/>
</dbReference>
<dbReference type="PANTHER" id="PTHR43393:SF3">
    <property type="entry name" value="LYSINE DECARBOXYLASE-LIKE PROTEIN"/>
    <property type="match status" value="1"/>
</dbReference>
<dbReference type="SUPFAM" id="SSF102405">
    <property type="entry name" value="MCP/YpsA-like"/>
    <property type="match status" value="1"/>
</dbReference>
<dbReference type="Proteomes" id="UP000660262">
    <property type="component" value="Unassembled WGS sequence"/>
</dbReference>
<keyword evidence="2" id="KW-1185">Reference proteome</keyword>
<protein>
    <recommendedName>
        <fullName evidence="3">Cytokinin riboside 5'-monophosphate phosphoribohydrolase</fullName>
    </recommendedName>
</protein>
<organism evidence="1 2">
    <name type="scientific">Pycnococcus provasolii</name>
    <dbReference type="NCBI Taxonomy" id="41880"/>
    <lineage>
        <taxon>Eukaryota</taxon>
        <taxon>Viridiplantae</taxon>
        <taxon>Chlorophyta</taxon>
        <taxon>Pseudoscourfieldiophyceae</taxon>
        <taxon>Pseudoscourfieldiales</taxon>
        <taxon>Pycnococcaceae</taxon>
        <taxon>Pycnococcus</taxon>
    </lineage>
</organism>
<dbReference type="InterPro" id="IPR031100">
    <property type="entry name" value="LOG_fam"/>
</dbReference>
<comment type="caution">
    <text evidence="1">The sequence shown here is derived from an EMBL/GenBank/DDBJ whole genome shotgun (WGS) entry which is preliminary data.</text>
</comment>
<dbReference type="OrthoDB" id="414463at2759"/>
<dbReference type="Pfam" id="PF03641">
    <property type="entry name" value="Lysine_decarbox"/>
    <property type="match status" value="1"/>
</dbReference>
<accession>A0A830HCB3</accession>
<dbReference type="PANTHER" id="PTHR43393">
    <property type="entry name" value="CYTOKININ RIBOSIDE 5'-MONOPHOSPHATE PHOSPHORIBOHYDROLASE"/>
    <property type="match status" value="1"/>
</dbReference>